<dbReference type="CDD" id="cd01949">
    <property type="entry name" value="GGDEF"/>
    <property type="match status" value="1"/>
</dbReference>
<dbReference type="GO" id="GO:0071111">
    <property type="term" value="F:cyclic-guanylate-specific phosphodiesterase activity"/>
    <property type="evidence" value="ECO:0007669"/>
    <property type="project" value="InterPro"/>
</dbReference>
<evidence type="ECO:0000256" key="1">
    <source>
        <dbReference type="SAM" id="MobiDB-lite"/>
    </source>
</evidence>
<dbReference type="InterPro" id="IPR046342">
    <property type="entry name" value="CBS_dom_sf"/>
</dbReference>
<dbReference type="CDD" id="cd04598">
    <property type="entry name" value="CBS_pair_GGDEF_EAL"/>
    <property type="match status" value="1"/>
</dbReference>
<accession>A0A7X0SMC7</accession>
<dbReference type="AlphaFoldDB" id="A0A7X0SMC7"/>
<gene>
    <name evidence="4" type="ORF">H7C18_17175</name>
</gene>
<feature type="domain" description="EAL" evidence="2">
    <location>
        <begin position="1"/>
        <end position="273"/>
    </location>
</feature>
<dbReference type="SUPFAM" id="SSF141868">
    <property type="entry name" value="EAL domain-like"/>
    <property type="match status" value="1"/>
</dbReference>
<dbReference type="InterPro" id="IPR050706">
    <property type="entry name" value="Cyclic-di-GMP_PDE-like"/>
</dbReference>
<evidence type="ECO:0000313" key="5">
    <source>
        <dbReference type="Proteomes" id="UP000564644"/>
    </source>
</evidence>
<dbReference type="InterPro" id="IPR000160">
    <property type="entry name" value="GGDEF_dom"/>
</dbReference>
<reference evidence="4 5" key="1">
    <citation type="submission" date="2020-08" db="EMBL/GenBank/DDBJ databases">
        <title>Cohnella phylogeny.</title>
        <authorList>
            <person name="Dunlap C."/>
        </authorList>
    </citation>
    <scope>NUCLEOTIDE SEQUENCE [LARGE SCALE GENOMIC DNA]</scope>
    <source>
        <strain evidence="4 5">CBP 2801</strain>
    </source>
</reference>
<evidence type="ECO:0000259" key="3">
    <source>
        <dbReference type="PROSITE" id="PS50887"/>
    </source>
</evidence>
<keyword evidence="5" id="KW-1185">Reference proteome</keyword>
<dbReference type="InterPro" id="IPR043128">
    <property type="entry name" value="Rev_trsase/Diguanyl_cyclase"/>
</dbReference>
<dbReference type="SUPFAM" id="SSF54631">
    <property type="entry name" value="CBS-domain pair"/>
    <property type="match status" value="1"/>
</dbReference>
<dbReference type="NCBIfam" id="TIGR00254">
    <property type="entry name" value="GGDEF"/>
    <property type="match status" value="1"/>
</dbReference>
<proteinExistence type="predicted"/>
<dbReference type="PROSITE" id="PS50887">
    <property type="entry name" value="GGDEF"/>
    <property type="match status" value="1"/>
</dbReference>
<dbReference type="SMART" id="SM00267">
    <property type="entry name" value="GGDEF"/>
    <property type="match status" value="1"/>
</dbReference>
<dbReference type="PROSITE" id="PS50883">
    <property type="entry name" value="EAL"/>
    <property type="match status" value="1"/>
</dbReference>
<protein>
    <submittedName>
        <fullName evidence="4">Diguanylate cyclase</fullName>
    </submittedName>
</protein>
<dbReference type="Pfam" id="PF00990">
    <property type="entry name" value="GGDEF"/>
    <property type="match status" value="1"/>
</dbReference>
<dbReference type="RefSeq" id="WP_185130321.1">
    <property type="nucleotide sequence ID" value="NZ_JACJVO010000021.1"/>
</dbReference>
<name>A0A7X0SMC7_9BACL</name>
<dbReference type="EMBL" id="JACJVO010000021">
    <property type="protein sequence ID" value="MBB6732658.1"/>
    <property type="molecule type" value="Genomic_DNA"/>
</dbReference>
<dbReference type="SUPFAM" id="SSF55073">
    <property type="entry name" value="Nucleotide cyclase"/>
    <property type="match status" value="1"/>
</dbReference>
<sequence>MERDGHVHGDAAPALGAAVRYRPVVSLLDGSAFGYEAVPERPSGSAEAARAGTAEGKREPDPVAFWEAVLGGLPEAVKKGRAKLMAPLPRPSSQARDAEEELSPEALLRLSGEAGLTPGNVVLTLSDEEAADPETEERRRDALLGFRAAGFRIALAGVVPRRNSLRRLLELHPDYARVDVGWSGDERPDAETAAGKREESGRVRKAAALADEALLGAIAGLARDEQIVLIADGVSGESQLGVLAASGIGYGQGSWLGPAEERPGGVRPDVRDRIRRETAERYRSEAGALSELAVTAETFPSDTPISDIVRQFERRRDAQGFAIAEEGRPVGLIMKEKLHQLMSGQFGPALYWKRPVAGVMDKQPLIMDEGTPVELVSRMAMAREPDKLYDAVIVTRAGLTAGLVSIRSLLEWVTRRNIKDARGANPLTGLPGNEPIHRELSRRIGEGRPFSVLYADLNRFKWYNDRYGFRQGDEVIRYTGETIVSAVRTLTPEEGGFVGHIGGDDFIALLPGLQSVSLCSELLKRFDRGIGTYGGRDTGPVLDRDGLPTADGGLSLSLSLLLCERTDGWTPELLAERAALLKKEAKRQTGSALVWEMLREPGESGGKSSITVGVKSS</sequence>
<dbReference type="Gene3D" id="3.30.70.270">
    <property type="match status" value="1"/>
</dbReference>
<feature type="domain" description="GGDEF" evidence="3">
    <location>
        <begin position="448"/>
        <end position="599"/>
    </location>
</feature>
<dbReference type="InterPro" id="IPR029787">
    <property type="entry name" value="Nucleotide_cyclase"/>
</dbReference>
<comment type="caution">
    <text evidence="4">The sequence shown here is derived from an EMBL/GenBank/DDBJ whole genome shotgun (WGS) entry which is preliminary data.</text>
</comment>
<evidence type="ECO:0000259" key="2">
    <source>
        <dbReference type="PROSITE" id="PS50883"/>
    </source>
</evidence>
<feature type="region of interest" description="Disordered" evidence="1">
    <location>
        <begin position="37"/>
        <end position="58"/>
    </location>
</feature>
<dbReference type="InterPro" id="IPR001633">
    <property type="entry name" value="EAL_dom"/>
</dbReference>
<dbReference type="Gene3D" id="3.20.20.450">
    <property type="entry name" value="EAL domain"/>
    <property type="match status" value="1"/>
</dbReference>
<dbReference type="Proteomes" id="UP000564644">
    <property type="component" value="Unassembled WGS sequence"/>
</dbReference>
<dbReference type="Gene3D" id="3.10.580.10">
    <property type="entry name" value="CBS-domain"/>
    <property type="match status" value="1"/>
</dbReference>
<dbReference type="PANTHER" id="PTHR33121:SF79">
    <property type="entry name" value="CYCLIC DI-GMP PHOSPHODIESTERASE PDED-RELATED"/>
    <property type="match status" value="1"/>
</dbReference>
<organism evidence="4 5">
    <name type="scientific">Cohnella zeiphila</name>
    <dbReference type="NCBI Taxonomy" id="2761120"/>
    <lineage>
        <taxon>Bacteria</taxon>
        <taxon>Bacillati</taxon>
        <taxon>Bacillota</taxon>
        <taxon>Bacilli</taxon>
        <taxon>Bacillales</taxon>
        <taxon>Paenibacillaceae</taxon>
        <taxon>Cohnella</taxon>
    </lineage>
</organism>
<dbReference type="InterPro" id="IPR035919">
    <property type="entry name" value="EAL_sf"/>
</dbReference>
<evidence type="ECO:0000313" key="4">
    <source>
        <dbReference type="EMBL" id="MBB6732658.1"/>
    </source>
</evidence>
<dbReference type="PANTHER" id="PTHR33121">
    <property type="entry name" value="CYCLIC DI-GMP PHOSPHODIESTERASE PDEF"/>
    <property type="match status" value="1"/>
</dbReference>